<accession>A0A016TTF7</accession>
<gene>
    <name evidence="1" type="primary">Acey_s0079.g1267</name>
    <name evidence="1" type="ORF">Y032_0079g1267</name>
</gene>
<evidence type="ECO:0000313" key="1">
    <source>
        <dbReference type="EMBL" id="EYC05937.1"/>
    </source>
</evidence>
<dbReference type="EMBL" id="JARK01001415">
    <property type="protein sequence ID" value="EYC05937.1"/>
    <property type="molecule type" value="Genomic_DNA"/>
</dbReference>
<dbReference type="AlphaFoldDB" id="A0A016TTF7"/>
<proteinExistence type="predicted"/>
<dbReference type="Proteomes" id="UP000024635">
    <property type="component" value="Unassembled WGS sequence"/>
</dbReference>
<name>A0A016TTF7_9BILA</name>
<evidence type="ECO:0000313" key="2">
    <source>
        <dbReference type="Proteomes" id="UP000024635"/>
    </source>
</evidence>
<reference evidence="2" key="1">
    <citation type="journal article" date="2015" name="Nat. Genet.">
        <title>The genome and transcriptome of the zoonotic hookworm Ancylostoma ceylanicum identify infection-specific gene families.</title>
        <authorList>
            <person name="Schwarz E.M."/>
            <person name="Hu Y."/>
            <person name="Antoshechkin I."/>
            <person name="Miller M.M."/>
            <person name="Sternberg P.W."/>
            <person name="Aroian R.V."/>
        </authorList>
    </citation>
    <scope>NUCLEOTIDE SEQUENCE</scope>
    <source>
        <strain evidence="2">HY135</strain>
    </source>
</reference>
<comment type="caution">
    <text evidence="1">The sequence shown here is derived from an EMBL/GenBank/DDBJ whole genome shotgun (WGS) entry which is preliminary data.</text>
</comment>
<organism evidence="1 2">
    <name type="scientific">Ancylostoma ceylanicum</name>
    <dbReference type="NCBI Taxonomy" id="53326"/>
    <lineage>
        <taxon>Eukaryota</taxon>
        <taxon>Metazoa</taxon>
        <taxon>Ecdysozoa</taxon>
        <taxon>Nematoda</taxon>
        <taxon>Chromadorea</taxon>
        <taxon>Rhabditida</taxon>
        <taxon>Rhabditina</taxon>
        <taxon>Rhabditomorpha</taxon>
        <taxon>Strongyloidea</taxon>
        <taxon>Ancylostomatidae</taxon>
        <taxon>Ancylostomatinae</taxon>
        <taxon>Ancylostoma</taxon>
    </lineage>
</organism>
<protein>
    <submittedName>
        <fullName evidence="1">Uncharacterized protein</fullName>
    </submittedName>
</protein>
<sequence length="226" mass="25251">MEKSAYTYSPTQYLIEAISLRIGIGDRRRIRALSGCGATSDFDKPIGSSISYQDPSCFRSKFVHFDLYFVYFLLKVTGLRMKHVKFISHACGAESRNLRAMYKATTRGFDIPSHPPPMRTRVRWPLNVSGLAEIKEAGQQIKVMDIIQRGLKAVQGVVNLRSSPSNASSPSAFDSCWSEHCEIRSQKRHLPRAPTNLAEMEFRLGSVNRSAICEQLRTTGSAGVTC</sequence>
<keyword evidence="2" id="KW-1185">Reference proteome</keyword>